<protein>
    <recommendedName>
        <fullName evidence="1">SprT-like domain-containing protein</fullName>
    </recommendedName>
</protein>
<keyword evidence="3" id="KW-1185">Reference proteome</keyword>
<dbReference type="InterPro" id="IPR006640">
    <property type="entry name" value="SprT-like_domain"/>
</dbReference>
<evidence type="ECO:0000259" key="1">
    <source>
        <dbReference type="Pfam" id="PF10263"/>
    </source>
</evidence>
<dbReference type="RefSeq" id="WP_008340187.1">
    <property type="nucleotide sequence ID" value="NZ_AFRZ01000001.1"/>
</dbReference>
<reference evidence="2 3" key="1">
    <citation type="journal article" date="2012" name="Proc. Natl. Acad. Sci. U.S.A.">
        <title>Genome and physiology of a model Epsilonproteobacterium responsible for sulfide detoxification in marine oxygen depletion zones.</title>
        <authorList>
            <person name="Grote J."/>
            <person name="Schott T."/>
            <person name="Bruckner C.G."/>
            <person name="Glockner F.O."/>
            <person name="Jost G."/>
            <person name="Teeling H."/>
            <person name="Labrenz M."/>
            <person name="Jurgens K."/>
        </authorList>
    </citation>
    <scope>NUCLEOTIDE SEQUENCE [LARGE SCALE GENOMIC DNA]</scope>
    <source>
        <strain evidence="2 3">GD1</strain>
    </source>
</reference>
<gene>
    <name evidence="2" type="ORF">SMGD1_2402</name>
</gene>
<dbReference type="GO" id="GO:0006950">
    <property type="term" value="P:response to stress"/>
    <property type="evidence" value="ECO:0007669"/>
    <property type="project" value="UniProtKB-ARBA"/>
</dbReference>
<dbReference type="eggNOG" id="ENOG5030MZZ">
    <property type="taxonomic scope" value="Bacteria"/>
</dbReference>
<dbReference type="STRING" id="929558.SMGD1_2402"/>
<accession>B6BP35</accession>
<dbReference type="Proteomes" id="UP000006431">
    <property type="component" value="Unassembled WGS sequence"/>
</dbReference>
<accession>H1FZ41</accession>
<dbReference type="AlphaFoldDB" id="B6BP35"/>
<dbReference type="HOGENOM" id="CLU_1626211_0_0_7"/>
<dbReference type="Pfam" id="PF10263">
    <property type="entry name" value="SprT-like"/>
    <property type="match status" value="1"/>
</dbReference>
<feature type="domain" description="SprT-like" evidence="1">
    <location>
        <begin position="63"/>
        <end position="145"/>
    </location>
</feature>
<evidence type="ECO:0000313" key="3">
    <source>
        <dbReference type="Proteomes" id="UP000006431"/>
    </source>
</evidence>
<dbReference type="OrthoDB" id="5344041at2"/>
<name>B6BP35_SULGG</name>
<comment type="caution">
    <text evidence="2">The sequence shown here is derived from an EMBL/GenBank/DDBJ whole genome shotgun (WGS) entry which is preliminary data.</text>
</comment>
<sequence>MFTKKLELFFLAVIIIAILVLSKNYYDNYMFSTNDIPESYKKRIVDKEQEVLQLMQSNYGFSFRVPIIVTDKFKGRLYGITAYKNGEIKIYLNKKVMQESMDYMVDSVIAHEYAHALIFKLGMRDREKDGHSKEWQEACEKLGGVNCEQYVNSQDVVMGKLPF</sequence>
<dbReference type="EMBL" id="AFRZ01000001">
    <property type="protein sequence ID" value="EHP30925.1"/>
    <property type="molecule type" value="Genomic_DNA"/>
</dbReference>
<evidence type="ECO:0000313" key="2">
    <source>
        <dbReference type="EMBL" id="EHP30925.1"/>
    </source>
</evidence>
<organism evidence="2 3">
    <name type="scientific">Sulfurimonas gotlandica (strain DSM 19862 / JCM 16533 / GD1)</name>
    <dbReference type="NCBI Taxonomy" id="929558"/>
    <lineage>
        <taxon>Bacteria</taxon>
        <taxon>Pseudomonadati</taxon>
        <taxon>Campylobacterota</taxon>
        <taxon>Epsilonproteobacteria</taxon>
        <taxon>Campylobacterales</taxon>
        <taxon>Sulfurimonadaceae</taxon>
        <taxon>Sulfurimonas</taxon>
    </lineage>
</organism>
<dbReference type="PATRIC" id="fig|929558.5.peg.2392"/>
<proteinExistence type="predicted"/>